<accession>A0A841MM69</accession>
<evidence type="ECO:0008006" key="3">
    <source>
        <dbReference type="Google" id="ProtNLM"/>
    </source>
</evidence>
<evidence type="ECO:0000313" key="2">
    <source>
        <dbReference type="Proteomes" id="UP000588604"/>
    </source>
</evidence>
<dbReference type="EMBL" id="JACIJO010000002">
    <property type="protein sequence ID" value="MBB6325894.1"/>
    <property type="molecule type" value="Genomic_DNA"/>
</dbReference>
<gene>
    <name evidence="1" type="ORF">FHS59_001522</name>
</gene>
<protein>
    <recommendedName>
        <fullName evidence="3">DUF4221 domain-containing protein</fullName>
    </recommendedName>
</protein>
<dbReference type="PROSITE" id="PS51257">
    <property type="entry name" value="PROKAR_LIPOPROTEIN"/>
    <property type="match status" value="1"/>
</dbReference>
<dbReference type="Proteomes" id="UP000588604">
    <property type="component" value="Unassembled WGS sequence"/>
</dbReference>
<comment type="caution">
    <text evidence="1">The sequence shown here is derived from an EMBL/GenBank/DDBJ whole genome shotgun (WGS) entry which is preliminary data.</text>
</comment>
<organism evidence="1 2">
    <name type="scientific">Algoriphagus iocasae</name>
    <dbReference type="NCBI Taxonomy" id="1836499"/>
    <lineage>
        <taxon>Bacteria</taxon>
        <taxon>Pseudomonadati</taxon>
        <taxon>Bacteroidota</taxon>
        <taxon>Cytophagia</taxon>
        <taxon>Cytophagales</taxon>
        <taxon>Cyclobacteriaceae</taxon>
        <taxon>Algoriphagus</taxon>
    </lineage>
</organism>
<dbReference type="AlphaFoldDB" id="A0A841MM69"/>
<keyword evidence="2" id="KW-1185">Reference proteome</keyword>
<dbReference type="RefSeq" id="WP_184494546.1">
    <property type="nucleotide sequence ID" value="NZ_JACIJO010000002.1"/>
</dbReference>
<reference evidence="1 2" key="1">
    <citation type="submission" date="2020-08" db="EMBL/GenBank/DDBJ databases">
        <title>Genomic Encyclopedia of Type Strains, Phase IV (KMG-IV): sequencing the most valuable type-strain genomes for metagenomic binning, comparative biology and taxonomic classification.</title>
        <authorList>
            <person name="Goeker M."/>
        </authorList>
    </citation>
    <scope>NUCLEOTIDE SEQUENCE [LARGE SCALE GENOMIC DNA]</scope>
    <source>
        <strain evidence="1 2">DSM 102044</strain>
    </source>
</reference>
<name>A0A841MM69_9BACT</name>
<proteinExistence type="predicted"/>
<evidence type="ECO:0000313" key="1">
    <source>
        <dbReference type="EMBL" id="MBB6325894.1"/>
    </source>
</evidence>
<sequence length="395" mass="45147">MNKSLLITFSVLFGTLLFSCSEKSPESNVIDPHQELRFEVYDSIMVDVLENVVLLDYQEDLDQYLVKEQRGSKVLLVDGKGEIIQEVELVGEGPNQIQFFLEGRFLDKNRFIFKEMSATMDFHVYDRSFQKLEKIQGPADGFGAGIFINFFRQTFTPWTEGDGVFILGEEVNTYNPGEMDPDKIGGGFYNQVKTGFYYDSNQDTVSYISLYPEAWAPRSTNRWIGQSFPYLSFDVESKRAAILPPIGNQLFLYDLEGDSLINEKAVFLSHPDRDEEIPDPERDYRLYPSFSDVKSFGEYQLAIFYTAIPEDVLIEFQSKGEDYTQNPANQKDLVAYRKPRFMIVKGDQQVGILKELPVAGSVNLGLSDGTLILKAADGEVERDYNLFYKIRLVVE</sequence>